<gene>
    <name evidence="2" type="ORF">Vau01_026010</name>
</gene>
<proteinExistence type="predicted"/>
<evidence type="ECO:0000313" key="2">
    <source>
        <dbReference type="EMBL" id="GIJ55085.1"/>
    </source>
</evidence>
<dbReference type="Proteomes" id="UP000612585">
    <property type="component" value="Unassembled WGS sequence"/>
</dbReference>
<organism evidence="2 3">
    <name type="scientific">Virgisporangium aurantiacum</name>
    <dbReference type="NCBI Taxonomy" id="175570"/>
    <lineage>
        <taxon>Bacteria</taxon>
        <taxon>Bacillati</taxon>
        <taxon>Actinomycetota</taxon>
        <taxon>Actinomycetes</taxon>
        <taxon>Micromonosporales</taxon>
        <taxon>Micromonosporaceae</taxon>
        <taxon>Virgisporangium</taxon>
    </lineage>
</organism>
<sequence length="401" mass="43137">MPDPITRRAALAGLAAGAVTLLGTAGIARADVGPDDTPWAGYEPGSARSGGDVGVAAVAYAGFRVVRAVPGPPSVPEVTLPDGYSLVPGATYNVASRAEFYAFVQGEQNDAGVTVSVRWPGIRIATVVAGDNRLALTTDPADPDRVSFTLPVFRASAGADQGTIQVWSHITGAATGEYMKYEHNDPDRVAGPWTTVAWPAGAVRAASTWVLVTHEILQDSGLSARAKARGHFFALMGFETNNTLHADNPPHWHMAYYPGPDMNAPKQTIPHYWINSRGQVFYNGQDRQGEGRTQYRLDNPAPILDAEGGLIITTTIRAHGGLDFDTPEGVRYTVYSPDGDYTGPVQILKAGKLWRYAATDDDVKAGILRTDVRGAGRDPVRESIEYRYDELTGLVRSTRRF</sequence>
<comment type="caution">
    <text evidence="2">The sequence shown here is derived from an EMBL/GenBank/DDBJ whole genome shotgun (WGS) entry which is preliminary data.</text>
</comment>
<dbReference type="AlphaFoldDB" id="A0A8J3Z526"/>
<dbReference type="EMBL" id="BOPG01000013">
    <property type="protein sequence ID" value="GIJ55085.1"/>
    <property type="molecule type" value="Genomic_DNA"/>
</dbReference>
<dbReference type="PROSITE" id="PS51318">
    <property type="entry name" value="TAT"/>
    <property type="match status" value="1"/>
</dbReference>
<evidence type="ECO:0008006" key="4">
    <source>
        <dbReference type="Google" id="ProtNLM"/>
    </source>
</evidence>
<dbReference type="InterPro" id="IPR006311">
    <property type="entry name" value="TAT_signal"/>
</dbReference>
<evidence type="ECO:0000313" key="3">
    <source>
        <dbReference type="Proteomes" id="UP000612585"/>
    </source>
</evidence>
<accession>A0A8J3Z526</accession>
<keyword evidence="1" id="KW-0732">Signal</keyword>
<name>A0A8J3Z526_9ACTN</name>
<keyword evidence="3" id="KW-1185">Reference proteome</keyword>
<feature type="chain" id="PRO_5035287239" description="YD repeat-containing protein" evidence="1">
    <location>
        <begin position="31"/>
        <end position="401"/>
    </location>
</feature>
<reference evidence="2" key="1">
    <citation type="submission" date="2021-01" db="EMBL/GenBank/DDBJ databases">
        <title>Whole genome shotgun sequence of Virgisporangium aurantiacum NBRC 16421.</title>
        <authorList>
            <person name="Komaki H."/>
            <person name="Tamura T."/>
        </authorList>
    </citation>
    <scope>NUCLEOTIDE SEQUENCE</scope>
    <source>
        <strain evidence="2">NBRC 16421</strain>
    </source>
</reference>
<evidence type="ECO:0000256" key="1">
    <source>
        <dbReference type="SAM" id="SignalP"/>
    </source>
</evidence>
<protein>
    <recommendedName>
        <fullName evidence="4">YD repeat-containing protein</fullName>
    </recommendedName>
</protein>
<feature type="signal peptide" evidence="1">
    <location>
        <begin position="1"/>
        <end position="30"/>
    </location>
</feature>
<dbReference type="RefSeq" id="WP_203991355.1">
    <property type="nucleotide sequence ID" value="NZ_BOPG01000013.1"/>
</dbReference>